<evidence type="ECO:0000256" key="1">
    <source>
        <dbReference type="SAM" id="MobiDB-lite"/>
    </source>
</evidence>
<dbReference type="Proteomes" id="UP000179734">
    <property type="component" value="Unassembled WGS sequence"/>
</dbReference>
<dbReference type="Proteomes" id="UP000238296">
    <property type="component" value="Unassembled WGS sequence"/>
</dbReference>
<name>A0A1S1NLZ6_9MYCO</name>
<organism evidence="3 5">
    <name type="scientific">Mycobacterium talmoniae</name>
    <dbReference type="NCBI Taxonomy" id="1858794"/>
    <lineage>
        <taxon>Bacteria</taxon>
        <taxon>Bacillati</taxon>
        <taxon>Actinomycetota</taxon>
        <taxon>Actinomycetes</taxon>
        <taxon>Mycobacteriales</taxon>
        <taxon>Mycobacteriaceae</taxon>
        <taxon>Mycobacterium</taxon>
    </lineage>
</organism>
<feature type="transmembrane region" description="Helical" evidence="2">
    <location>
        <begin position="135"/>
        <end position="158"/>
    </location>
</feature>
<evidence type="ECO:0000313" key="6">
    <source>
        <dbReference type="Proteomes" id="UP000238296"/>
    </source>
</evidence>
<evidence type="ECO:0000256" key="2">
    <source>
        <dbReference type="SAM" id="Phobius"/>
    </source>
</evidence>
<reference evidence="4" key="3">
    <citation type="submission" date="2018-01" db="EMBL/GenBank/DDBJ databases">
        <authorList>
            <person name="Gaut B.S."/>
            <person name="Morton B.R."/>
            <person name="Clegg M.T."/>
            <person name="Duvall M.R."/>
        </authorList>
    </citation>
    <scope>NUCLEOTIDE SEQUENCE</scope>
    <source>
        <strain evidence="4">ATCC BAA-2683</strain>
    </source>
</reference>
<feature type="region of interest" description="Disordered" evidence="1">
    <location>
        <begin position="174"/>
        <end position="203"/>
    </location>
</feature>
<feature type="transmembrane region" description="Helical" evidence="2">
    <location>
        <begin position="94"/>
        <end position="115"/>
    </location>
</feature>
<sequence>MNDSDMRARARSSGLRIPRTRGAISGFLLILLGVWGAVIPFVGARFNFAYTPDQVMTWTAARGWLEVLPGAATAFGGAMLLFSANRATAMMGGWLAVLGGAWFVVGNSFSSLLRIGDIGDPVASTDAKRLLIELAYFPGLGAVILFLGGVALGTLSVVSVRDVAHAAASVPPEAYTGQIPGPPEEPQKRGLFRRRHVSASAAR</sequence>
<evidence type="ECO:0000313" key="4">
    <source>
        <dbReference type="EMBL" id="PQM44575.1"/>
    </source>
</evidence>
<gene>
    <name evidence="3" type="ORF">BKN37_05050</name>
    <name evidence="4" type="ORF">C1Y40_05264</name>
</gene>
<evidence type="ECO:0000313" key="5">
    <source>
        <dbReference type="Proteomes" id="UP000179734"/>
    </source>
</evidence>
<dbReference type="EMBL" id="PPEA01000763">
    <property type="protein sequence ID" value="PQM44575.1"/>
    <property type="molecule type" value="Genomic_DNA"/>
</dbReference>
<dbReference type="AlphaFoldDB" id="A0A1S1NLZ6"/>
<accession>A0A1S1NLZ6</accession>
<reference evidence="4 6" key="2">
    <citation type="journal article" date="2017" name="Int. J. Syst. Evol. Microbiol.">
        <title>Mycobacterium talmoniae sp. nov., a slowly growing mycobacterium isolated from human respiratory samples.</title>
        <authorList>
            <person name="Davidson R.M."/>
            <person name="DeGroote M.A."/>
            <person name="Marola J.L."/>
            <person name="Buss S."/>
            <person name="Jones V."/>
            <person name="McNeil M.R."/>
            <person name="Freifeld A.G."/>
            <person name="Elaine Epperson L."/>
            <person name="Hasan N.A."/>
            <person name="Jackson M."/>
            <person name="Iwen P.C."/>
            <person name="Salfinger M."/>
            <person name="Strong M."/>
        </authorList>
    </citation>
    <scope>NUCLEOTIDE SEQUENCE [LARGE SCALE GENOMIC DNA]</scope>
    <source>
        <strain evidence="4 6">ATCC BAA-2683</strain>
    </source>
</reference>
<keyword evidence="2" id="KW-0472">Membrane</keyword>
<dbReference type="EMBL" id="MLQM01000014">
    <property type="protein sequence ID" value="OHV05681.1"/>
    <property type="molecule type" value="Genomic_DNA"/>
</dbReference>
<protein>
    <submittedName>
        <fullName evidence="3">Uncharacterized protein</fullName>
    </submittedName>
</protein>
<keyword evidence="2" id="KW-1133">Transmembrane helix</keyword>
<reference evidence="3 5" key="1">
    <citation type="submission" date="2016-10" db="EMBL/GenBank/DDBJ databases">
        <title>Genome sequence of Mycobacterium talmonii.</title>
        <authorList>
            <person name="Greninger A.L."/>
            <person name="Elliott B."/>
            <person name="Vasireddy S."/>
            <person name="Vasireddy R."/>
        </authorList>
    </citation>
    <scope>NUCLEOTIDE SEQUENCE [LARGE SCALE GENOMIC DNA]</scope>
    <source>
        <strain evidence="3">MO-5499</strain>
        <strain evidence="5">NE-TNMC-100812</strain>
    </source>
</reference>
<evidence type="ECO:0000313" key="3">
    <source>
        <dbReference type="EMBL" id="OHV05681.1"/>
    </source>
</evidence>
<comment type="caution">
    <text evidence="3">The sequence shown here is derived from an EMBL/GenBank/DDBJ whole genome shotgun (WGS) entry which is preliminary data.</text>
</comment>
<dbReference type="RefSeq" id="WP_071022574.1">
    <property type="nucleotide sequence ID" value="NZ_MLQM01000014.1"/>
</dbReference>
<keyword evidence="2" id="KW-0812">Transmembrane</keyword>
<feature type="transmembrane region" description="Helical" evidence="2">
    <location>
        <begin position="63"/>
        <end position="82"/>
    </location>
</feature>
<proteinExistence type="predicted"/>
<feature type="transmembrane region" description="Helical" evidence="2">
    <location>
        <begin position="21"/>
        <end position="43"/>
    </location>
</feature>
<keyword evidence="5" id="KW-1185">Reference proteome</keyword>